<accession>A0ABU0J2J4</accession>
<dbReference type="PANTHER" id="PTHR43649:SF12">
    <property type="entry name" value="DIACETYLCHITOBIOSE BINDING PROTEIN DASA"/>
    <property type="match status" value="1"/>
</dbReference>
<dbReference type="InterPro" id="IPR006059">
    <property type="entry name" value="SBP"/>
</dbReference>
<comment type="caution">
    <text evidence="5">The sequence shown here is derived from an EMBL/GenBank/DDBJ whole genome shotgun (WGS) entry which is preliminary data.</text>
</comment>
<comment type="similarity">
    <text evidence="2">Belongs to the bacterial solute-binding protein 1 family.</text>
</comment>
<dbReference type="Proteomes" id="UP001242480">
    <property type="component" value="Unassembled WGS sequence"/>
</dbReference>
<feature type="chain" id="PRO_5045842353" evidence="4">
    <location>
        <begin position="21"/>
        <end position="419"/>
    </location>
</feature>
<sequence>MHGMPKGAVLGLALASFALSGGGLTAASRAADVTLTVSRWAGPQADAQKVLLDEYSKETGIAVKLDAIDYGQLKQKQMLNMSTRTGEYDLIYVPEAWFREYAAAGYLTPLDDYVKDVKLTGEGWDLADFSKAGLDVYTAKGSLQAIPYFAQTPLLVFNKDALAGQGIAPPRTWPELLSAAEKLKQAGTGIALPFRQGAAISNIMAILLAGNDGRFFDGNGKLALQEPAVVETVAFMQKLAGSSLNGSNGWHWDEVAKALQFGQAPMGITASGLFKALEDEDESNTAGKLGYSVIPYGKHPAGLLQTWAWAVPADSRNKDQAFRLAAWLASRKALAEISAADPSFISFRASLSSDPDIARRAPWLAAANEALASGVTLPLQPAAPQLLDALATGLSGVVTNGDDPAAMLRHVQDTLAAKF</sequence>
<evidence type="ECO:0000256" key="1">
    <source>
        <dbReference type="ARBA" id="ARBA00004418"/>
    </source>
</evidence>
<name>A0ABU0J2J4_9HYPH</name>
<protein>
    <submittedName>
        <fullName evidence="5">ABC-type glycerol-3-phosphate transport system substrate-binding protein</fullName>
    </submittedName>
</protein>
<dbReference type="SUPFAM" id="SSF53850">
    <property type="entry name" value="Periplasmic binding protein-like II"/>
    <property type="match status" value="1"/>
</dbReference>
<evidence type="ECO:0000313" key="5">
    <source>
        <dbReference type="EMBL" id="MDQ0468483.1"/>
    </source>
</evidence>
<evidence type="ECO:0000256" key="4">
    <source>
        <dbReference type="SAM" id="SignalP"/>
    </source>
</evidence>
<keyword evidence="3" id="KW-0574">Periplasm</keyword>
<feature type="signal peptide" evidence="4">
    <location>
        <begin position="1"/>
        <end position="20"/>
    </location>
</feature>
<proteinExistence type="inferred from homology"/>
<keyword evidence="4" id="KW-0732">Signal</keyword>
<gene>
    <name evidence="5" type="ORF">QO011_001483</name>
</gene>
<evidence type="ECO:0000256" key="3">
    <source>
        <dbReference type="ARBA" id="ARBA00022764"/>
    </source>
</evidence>
<comment type="subcellular location">
    <subcellularLocation>
        <location evidence="1">Periplasm</location>
    </subcellularLocation>
</comment>
<reference evidence="5 6" key="1">
    <citation type="submission" date="2023-07" db="EMBL/GenBank/DDBJ databases">
        <title>Genomic Encyclopedia of Type Strains, Phase IV (KMG-IV): sequencing the most valuable type-strain genomes for metagenomic binning, comparative biology and taxonomic classification.</title>
        <authorList>
            <person name="Goeker M."/>
        </authorList>
    </citation>
    <scope>NUCLEOTIDE SEQUENCE [LARGE SCALE GENOMIC DNA]</scope>
    <source>
        <strain evidence="5 6">DSM 19619</strain>
    </source>
</reference>
<dbReference type="RefSeq" id="WP_307269748.1">
    <property type="nucleotide sequence ID" value="NZ_JAUSVX010000002.1"/>
</dbReference>
<evidence type="ECO:0000313" key="6">
    <source>
        <dbReference type="Proteomes" id="UP001242480"/>
    </source>
</evidence>
<dbReference type="CDD" id="cd13585">
    <property type="entry name" value="PBP2_TMBP_like"/>
    <property type="match status" value="1"/>
</dbReference>
<keyword evidence="6" id="KW-1185">Reference proteome</keyword>
<organism evidence="5 6">
    <name type="scientific">Labrys wisconsinensis</name>
    <dbReference type="NCBI Taxonomy" id="425677"/>
    <lineage>
        <taxon>Bacteria</taxon>
        <taxon>Pseudomonadati</taxon>
        <taxon>Pseudomonadota</taxon>
        <taxon>Alphaproteobacteria</taxon>
        <taxon>Hyphomicrobiales</taxon>
        <taxon>Xanthobacteraceae</taxon>
        <taxon>Labrys</taxon>
    </lineage>
</organism>
<evidence type="ECO:0000256" key="2">
    <source>
        <dbReference type="ARBA" id="ARBA00008520"/>
    </source>
</evidence>
<dbReference type="InterPro" id="IPR050490">
    <property type="entry name" value="Bact_solute-bd_prot1"/>
</dbReference>
<dbReference type="Pfam" id="PF01547">
    <property type="entry name" value="SBP_bac_1"/>
    <property type="match status" value="1"/>
</dbReference>
<dbReference type="Gene3D" id="3.40.190.10">
    <property type="entry name" value="Periplasmic binding protein-like II"/>
    <property type="match status" value="2"/>
</dbReference>
<dbReference type="EMBL" id="JAUSVX010000002">
    <property type="protein sequence ID" value="MDQ0468483.1"/>
    <property type="molecule type" value="Genomic_DNA"/>
</dbReference>
<dbReference type="PANTHER" id="PTHR43649">
    <property type="entry name" value="ARABINOSE-BINDING PROTEIN-RELATED"/>
    <property type="match status" value="1"/>
</dbReference>